<dbReference type="STRING" id="1300222.I532_16508"/>
<proteinExistence type="predicted"/>
<dbReference type="InterPro" id="IPR016181">
    <property type="entry name" value="Acyl_CoA_acyltransferase"/>
</dbReference>
<name>M8D5J6_9BACL</name>
<comment type="caution">
    <text evidence="5">The sequence shown here is derived from an EMBL/GenBank/DDBJ whole genome shotgun (WGS) entry which is preliminary data.</text>
</comment>
<gene>
    <name evidence="5" type="ORF">I532_16508</name>
</gene>
<dbReference type="CDD" id="cd04301">
    <property type="entry name" value="NAT_SF"/>
    <property type="match status" value="2"/>
</dbReference>
<feature type="domain" description="N-acetyltransferase" evidence="4">
    <location>
        <begin position="207"/>
        <end position="355"/>
    </location>
</feature>
<dbReference type="Gene3D" id="3.40.630.30">
    <property type="match status" value="2"/>
</dbReference>
<dbReference type="SUPFAM" id="SSF55729">
    <property type="entry name" value="Acyl-CoA N-acyltransferases (Nat)"/>
    <property type="match status" value="2"/>
</dbReference>
<accession>M8D5J6</accession>
<feature type="domain" description="N-acetyltransferase" evidence="4">
    <location>
        <begin position="1"/>
        <end position="164"/>
    </location>
</feature>
<dbReference type="InterPro" id="IPR000182">
    <property type="entry name" value="GNAT_dom"/>
</dbReference>
<feature type="region of interest" description="Disordered" evidence="3">
    <location>
        <begin position="161"/>
        <end position="195"/>
    </location>
</feature>
<keyword evidence="6" id="KW-1185">Reference proteome</keyword>
<evidence type="ECO:0000256" key="2">
    <source>
        <dbReference type="ARBA" id="ARBA00023315"/>
    </source>
</evidence>
<dbReference type="AlphaFoldDB" id="M8D5J6"/>
<evidence type="ECO:0000259" key="4">
    <source>
        <dbReference type="PROSITE" id="PS51186"/>
    </source>
</evidence>
<dbReference type="PROSITE" id="PS51186">
    <property type="entry name" value="GNAT"/>
    <property type="match status" value="2"/>
</dbReference>
<dbReference type="InterPro" id="IPR050832">
    <property type="entry name" value="Bact_Acetyltransf"/>
</dbReference>
<evidence type="ECO:0000313" key="6">
    <source>
        <dbReference type="Proteomes" id="UP000012081"/>
    </source>
</evidence>
<sequence>MEYHPWSSKWLDAVCQLWNEQCGDRFPMRPELLRQNSLDDPHLLPEGSWVAVEKENQRPVGVVIAKKWSEADPVTWGKGSGWIQALLVDRACRRQGIGAELLKRAESALFQQNVEKISLGSDWWHYFPGVPDEEQETMRWAEKRGYIAGKQLFDLISSPEETAGNRSASGVGQPATGKERPASGVEQSVSGKERPAFGTELPTFAEVTFREGKPEDRDALMAFFNRCFPGRWEYEALCYFEKGGTGREFVLAEKNGAIIGFCRINDDRSPIIAQNVYWAPLFADELGGIGPLGIDPQERKFGYGRAVVEAGIYFLRQRGIERICIDWTDLVDFYRKLGFEVWKGYRSYSKILNVG</sequence>
<dbReference type="RefSeq" id="WP_003389578.1">
    <property type="nucleotide sequence ID" value="NZ_APBN01000007.1"/>
</dbReference>
<evidence type="ECO:0000256" key="1">
    <source>
        <dbReference type="ARBA" id="ARBA00022679"/>
    </source>
</evidence>
<evidence type="ECO:0000256" key="3">
    <source>
        <dbReference type="SAM" id="MobiDB-lite"/>
    </source>
</evidence>
<dbReference type="Pfam" id="PF00583">
    <property type="entry name" value="Acetyltransf_1"/>
    <property type="match status" value="2"/>
</dbReference>
<dbReference type="PATRIC" id="fig|1300222.3.peg.3453"/>
<dbReference type="GO" id="GO:0016747">
    <property type="term" value="F:acyltransferase activity, transferring groups other than amino-acyl groups"/>
    <property type="evidence" value="ECO:0007669"/>
    <property type="project" value="InterPro"/>
</dbReference>
<dbReference type="EMBL" id="APBN01000007">
    <property type="protein sequence ID" value="EMT51544.1"/>
    <property type="molecule type" value="Genomic_DNA"/>
</dbReference>
<keyword evidence="1" id="KW-0808">Transferase</keyword>
<evidence type="ECO:0000313" key="5">
    <source>
        <dbReference type="EMBL" id="EMT51544.1"/>
    </source>
</evidence>
<protein>
    <recommendedName>
        <fullName evidence="4">N-acetyltransferase domain-containing protein</fullName>
    </recommendedName>
</protein>
<dbReference type="Proteomes" id="UP000012081">
    <property type="component" value="Unassembled WGS sequence"/>
</dbReference>
<organism evidence="5 6">
    <name type="scientific">Brevibacillus borstelensis AK1</name>
    <dbReference type="NCBI Taxonomy" id="1300222"/>
    <lineage>
        <taxon>Bacteria</taxon>
        <taxon>Bacillati</taxon>
        <taxon>Bacillota</taxon>
        <taxon>Bacilli</taxon>
        <taxon>Bacillales</taxon>
        <taxon>Paenibacillaceae</taxon>
        <taxon>Brevibacillus</taxon>
    </lineage>
</organism>
<dbReference type="PANTHER" id="PTHR43877">
    <property type="entry name" value="AMINOALKYLPHOSPHONATE N-ACETYLTRANSFERASE-RELATED-RELATED"/>
    <property type="match status" value="1"/>
</dbReference>
<reference evidence="5 6" key="1">
    <citation type="submission" date="2013-03" db="EMBL/GenBank/DDBJ databases">
        <title>Assembly of a new bacterial strain Brevibacillus borstelensis AK1.</title>
        <authorList>
            <person name="Rajan I."/>
            <person name="PoliReddy D."/>
            <person name="Sugumar T."/>
            <person name="Rathinam K."/>
            <person name="Alqarawi S."/>
            <person name="Khalil A.B."/>
            <person name="Sivakumar N."/>
        </authorList>
    </citation>
    <scope>NUCLEOTIDE SEQUENCE [LARGE SCALE GENOMIC DNA]</scope>
    <source>
        <strain evidence="5 6">AK1</strain>
    </source>
</reference>
<keyword evidence="2" id="KW-0012">Acyltransferase</keyword>